<dbReference type="Proteomes" id="UP000515960">
    <property type="component" value="Chromosome"/>
</dbReference>
<evidence type="ECO:0000313" key="3">
    <source>
        <dbReference type="Proteomes" id="UP000515960"/>
    </source>
</evidence>
<dbReference type="AlphaFoldDB" id="A0A7G9B2C9"/>
<feature type="region of interest" description="Disordered" evidence="1">
    <location>
        <begin position="98"/>
        <end position="144"/>
    </location>
</feature>
<evidence type="ECO:0000313" key="2">
    <source>
        <dbReference type="EMBL" id="QNL43710.1"/>
    </source>
</evidence>
<evidence type="ECO:0000256" key="1">
    <source>
        <dbReference type="SAM" id="MobiDB-lite"/>
    </source>
</evidence>
<dbReference type="KEGG" id="ohi:H8790_09550"/>
<dbReference type="EMBL" id="CP060490">
    <property type="protein sequence ID" value="QNL43710.1"/>
    <property type="molecule type" value="Genomic_DNA"/>
</dbReference>
<organism evidence="2 3">
    <name type="scientific">Oscillibacter hominis</name>
    <dbReference type="NCBI Taxonomy" id="2763056"/>
    <lineage>
        <taxon>Bacteria</taxon>
        <taxon>Bacillati</taxon>
        <taxon>Bacillota</taxon>
        <taxon>Clostridia</taxon>
        <taxon>Eubacteriales</taxon>
        <taxon>Oscillospiraceae</taxon>
        <taxon>Oscillibacter</taxon>
    </lineage>
</organism>
<feature type="region of interest" description="Disordered" evidence="1">
    <location>
        <begin position="21"/>
        <end position="81"/>
    </location>
</feature>
<sequence>MNYIEQLLLRQSQLWRTLLTGEEQEEQEGQEPWAEAAEAHTQQKRRREALRAWEQEGSFQAEESREAFQAAGEQRDERIDFPSRRLLLNEGVAAARKAVPQEPEGWGEPQDAIKAALPQGESPADVSRQIQRDARRYDGGYTLY</sequence>
<protein>
    <submittedName>
        <fullName evidence="2">Uncharacterized protein</fullName>
    </submittedName>
</protein>
<accession>A0A7G9B2C9</accession>
<proteinExistence type="predicted"/>
<gene>
    <name evidence="2" type="ORF">H8790_09550</name>
</gene>
<reference evidence="2 3" key="1">
    <citation type="submission" date="2020-08" db="EMBL/GenBank/DDBJ databases">
        <authorList>
            <person name="Liu C."/>
            <person name="Sun Q."/>
        </authorList>
    </citation>
    <scope>NUCLEOTIDE SEQUENCE [LARGE SCALE GENOMIC DNA]</scope>
    <source>
        <strain evidence="2 3">NSJ-62</strain>
    </source>
</reference>
<dbReference type="RefSeq" id="WP_187332301.1">
    <property type="nucleotide sequence ID" value="NZ_CP060490.1"/>
</dbReference>
<keyword evidence="3" id="KW-1185">Reference proteome</keyword>
<name>A0A7G9B2C9_9FIRM</name>